<protein>
    <submittedName>
        <fullName evidence="1">Uncharacterized protein</fullName>
    </submittedName>
</protein>
<dbReference type="AlphaFoldDB" id="A0A2C9WET5"/>
<accession>A0A2C9WET5</accession>
<organism evidence="1">
    <name type="scientific">Manihot esculenta</name>
    <name type="common">Cassava</name>
    <name type="synonym">Jatropha manihot</name>
    <dbReference type="NCBI Taxonomy" id="3983"/>
    <lineage>
        <taxon>Eukaryota</taxon>
        <taxon>Viridiplantae</taxon>
        <taxon>Streptophyta</taxon>
        <taxon>Embryophyta</taxon>
        <taxon>Tracheophyta</taxon>
        <taxon>Spermatophyta</taxon>
        <taxon>Magnoliopsida</taxon>
        <taxon>eudicotyledons</taxon>
        <taxon>Gunneridae</taxon>
        <taxon>Pentapetalae</taxon>
        <taxon>rosids</taxon>
        <taxon>fabids</taxon>
        <taxon>Malpighiales</taxon>
        <taxon>Euphorbiaceae</taxon>
        <taxon>Crotonoideae</taxon>
        <taxon>Manihoteae</taxon>
        <taxon>Manihot</taxon>
    </lineage>
</organism>
<reference evidence="1" key="1">
    <citation type="submission" date="2016-02" db="EMBL/GenBank/DDBJ databases">
        <title>WGS assembly of Manihot esculenta.</title>
        <authorList>
            <person name="Bredeson J.V."/>
            <person name="Prochnik S.E."/>
            <person name="Lyons J.B."/>
            <person name="Schmutz J."/>
            <person name="Grimwood J."/>
            <person name="Vrebalov J."/>
            <person name="Bart R.S."/>
            <person name="Amuge T."/>
            <person name="Ferguson M.E."/>
            <person name="Green R."/>
            <person name="Putnam N."/>
            <person name="Stites J."/>
            <person name="Rounsley S."/>
            <person name="Rokhsar D.S."/>
        </authorList>
    </citation>
    <scope>NUCLEOTIDE SEQUENCE [LARGE SCALE GENOMIC DNA]</scope>
    <source>
        <tissue evidence="1">Leaf</tissue>
    </source>
</reference>
<sequence>MTMNNLFFFFSPFHLELVLLRHWDFFPFFLYNILS</sequence>
<dbReference type="EMBL" id="CM004388">
    <property type="protein sequence ID" value="OAY57476.1"/>
    <property type="molecule type" value="Genomic_DNA"/>
</dbReference>
<proteinExistence type="predicted"/>
<evidence type="ECO:0000313" key="1">
    <source>
        <dbReference type="EMBL" id="OAY57476.1"/>
    </source>
</evidence>
<gene>
    <name evidence="1" type="ORF">MANES_02G100200</name>
</gene>
<name>A0A2C9WET5_MANES</name>